<protein>
    <submittedName>
        <fullName evidence="1">Uncharacterized protein</fullName>
    </submittedName>
</protein>
<reference evidence="1 2" key="1">
    <citation type="submission" date="2019-11" db="EMBL/GenBank/DDBJ databases">
        <title>Spirosoma endbachense sp. nov., isolated from a natural salt meadow.</title>
        <authorList>
            <person name="Rojas J."/>
            <person name="Ambika Manirajan B."/>
            <person name="Ratering S."/>
            <person name="Suarez C."/>
            <person name="Geissler-Plaum R."/>
            <person name="Schnell S."/>
        </authorList>
    </citation>
    <scope>NUCLEOTIDE SEQUENCE [LARGE SCALE GENOMIC DNA]</scope>
    <source>
        <strain evidence="1 2">I-24</strain>
    </source>
</reference>
<sequence length="86" mass="9881">MKSCNQFSVYTDKCVKELLIGNLVSKAVDVVMWCRFEETDTANQPIKGQVEEPDPTSINLTSRQYPLNWVKPGSHLINWMDLITHQ</sequence>
<keyword evidence="2" id="KW-1185">Reference proteome</keyword>
<evidence type="ECO:0000313" key="1">
    <source>
        <dbReference type="EMBL" id="QHV94719.1"/>
    </source>
</evidence>
<organism evidence="1 2">
    <name type="scientific">Spirosoma endbachense</name>
    <dbReference type="NCBI Taxonomy" id="2666025"/>
    <lineage>
        <taxon>Bacteria</taxon>
        <taxon>Pseudomonadati</taxon>
        <taxon>Bacteroidota</taxon>
        <taxon>Cytophagia</taxon>
        <taxon>Cytophagales</taxon>
        <taxon>Cytophagaceae</taxon>
        <taxon>Spirosoma</taxon>
    </lineage>
</organism>
<name>A0A6P1VSY0_9BACT</name>
<dbReference type="EMBL" id="CP045997">
    <property type="protein sequence ID" value="QHV94719.1"/>
    <property type="molecule type" value="Genomic_DNA"/>
</dbReference>
<evidence type="ECO:0000313" key="2">
    <source>
        <dbReference type="Proteomes" id="UP000464577"/>
    </source>
</evidence>
<dbReference type="AlphaFoldDB" id="A0A6P1VSY0"/>
<gene>
    <name evidence="1" type="ORF">GJR95_06700</name>
</gene>
<proteinExistence type="predicted"/>
<dbReference type="RefSeq" id="WP_162385138.1">
    <property type="nucleotide sequence ID" value="NZ_CP045997.1"/>
</dbReference>
<dbReference type="Proteomes" id="UP000464577">
    <property type="component" value="Chromosome"/>
</dbReference>
<accession>A0A6P1VSY0</accession>
<dbReference type="KEGG" id="senf:GJR95_06700"/>